<evidence type="ECO:0000256" key="1">
    <source>
        <dbReference type="SAM" id="SignalP"/>
    </source>
</evidence>
<feature type="chain" id="PRO_5012168851" evidence="1">
    <location>
        <begin position="20"/>
        <end position="118"/>
    </location>
</feature>
<organism evidence="2 3">
    <name type="scientific">Yoonia vestfoldensis</name>
    <dbReference type="NCBI Taxonomy" id="245188"/>
    <lineage>
        <taxon>Bacteria</taxon>
        <taxon>Pseudomonadati</taxon>
        <taxon>Pseudomonadota</taxon>
        <taxon>Alphaproteobacteria</taxon>
        <taxon>Rhodobacterales</taxon>
        <taxon>Paracoccaceae</taxon>
        <taxon>Yoonia</taxon>
    </lineage>
</organism>
<reference evidence="2 3" key="1">
    <citation type="submission" date="2017-05" db="EMBL/GenBank/DDBJ databases">
        <title>Genome Sequence of Loktanella vestfoldensis Strain SMR4r Isolated from a Culture of the Diatom Skeletonema marinoi.</title>
        <authorList>
            <person name="Topel M."/>
            <person name="Pinder M.I.M."/>
            <person name="Johansson O.N."/>
            <person name="Kourtchenko O."/>
            <person name="Godhe A."/>
            <person name="Clarke A.K."/>
        </authorList>
    </citation>
    <scope>NUCLEOTIDE SEQUENCE [LARGE SCALE GENOMIC DNA]</scope>
    <source>
        <strain evidence="2 3">SMR4r</strain>
    </source>
</reference>
<feature type="signal peptide" evidence="1">
    <location>
        <begin position="1"/>
        <end position="19"/>
    </location>
</feature>
<keyword evidence="1" id="KW-0732">Signal</keyword>
<keyword evidence="3" id="KW-1185">Reference proteome</keyword>
<gene>
    <name evidence="2" type="ORF">LOKVESSMR4R_00166</name>
</gene>
<name>A0A1Y0E7W2_9RHOB</name>
<dbReference type="Proteomes" id="UP000195273">
    <property type="component" value="Chromosome"/>
</dbReference>
<dbReference type="AlphaFoldDB" id="A0A1Y0E7W2"/>
<evidence type="ECO:0000313" key="3">
    <source>
        <dbReference type="Proteomes" id="UP000195273"/>
    </source>
</evidence>
<proteinExistence type="predicted"/>
<dbReference type="RefSeq" id="WP_087205850.1">
    <property type="nucleotide sequence ID" value="NZ_CP021431.1"/>
</dbReference>
<accession>A0A1Y0E7W2</accession>
<dbReference type="KEGG" id="lvs:LOKVESSMR4R_00166"/>
<evidence type="ECO:0000313" key="2">
    <source>
        <dbReference type="EMBL" id="ART99508.1"/>
    </source>
</evidence>
<sequence length="118" mass="13006">MKRLILALGLSLTAGAASASYAPVTDEQTFLSLVNGKELRHRFYGITLNVLDSGQVIGSAIGWGVEGTWSWQDGYFCRELYWGGSLIPYNCQLVEINDDLIRFTVDQGAGRSAAFRLR</sequence>
<dbReference type="EMBL" id="CP021431">
    <property type="protein sequence ID" value="ART99508.1"/>
    <property type="molecule type" value="Genomic_DNA"/>
</dbReference>
<dbReference type="OrthoDB" id="7874348at2"/>
<dbReference type="STRING" id="1122181.GCA_000382265_02639"/>
<protein>
    <submittedName>
        <fullName evidence="2">Dihydrodipicolinate reductase</fullName>
    </submittedName>
</protein>